<dbReference type="GO" id="GO:0003954">
    <property type="term" value="F:NADH dehydrogenase activity"/>
    <property type="evidence" value="ECO:0007669"/>
    <property type="project" value="TreeGrafter"/>
</dbReference>
<dbReference type="PANTHER" id="PTHR42829:SF2">
    <property type="entry name" value="NADH-UBIQUINONE OXIDOREDUCTASE CHAIN 5"/>
    <property type="match status" value="1"/>
</dbReference>
<proteinExistence type="predicted"/>
<feature type="transmembrane region" description="Helical" evidence="5">
    <location>
        <begin position="273"/>
        <end position="295"/>
    </location>
</feature>
<feature type="domain" description="NADH-Ubiquinone oxidoreductase (complex I) chain 5 N-terminal" evidence="7">
    <location>
        <begin position="117"/>
        <end position="165"/>
    </location>
</feature>
<feature type="transmembrane region" description="Helical" evidence="5">
    <location>
        <begin position="69"/>
        <end position="90"/>
    </location>
</feature>
<keyword evidence="2 5" id="KW-0812">Transmembrane</keyword>
<evidence type="ECO:0000256" key="4">
    <source>
        <dbReference type="ARBA" id="ARBA00023136"/>
    </source>
</evidence>
<dbReference type="Gene3D" id="1.20.5.2700">
    <property type="match status" value="1"/>
</dbReference>
<dbReference type="GO" id="GO:0015990">
    <property type="term" value="P:electron transport coupled proton transport"/>
    <property type="evidence" value="ECO:0007669"/>
    <property type="project" value="TreeGrafter"/>
</dbReference>
<feature type="transmembrane region" description="Helical" evidence="5">
    <location>
        <begin position="529"/>
        <end position="552"/>
    </location>
</feature>
<keyword evidence="3 5" id="KW-1133">Transmembrane helix</keyword>
<dbReference type="AlphaFoldDB" id="A0A3B1DEL9"/>
<reference evidence="8" key="1">
    <citation type="submission" date="2018-06" db="EMBL/GenBank/DDBJ databases">
        <authorList>
            <person name="Zhirakovskaya E."/>
        </authorList>
    </citation>
    <scope>NUCLEOTIDE SEQUENCE</scope>
</reference>
<feature type="transmembrane region" description="Helical" evidence="5">
    <location>
        <begin position="338"/>
        <end position="360"/>
    </location>
</feature>
<protein>
    <submittedName>
        <fullName evidence="8">NADH-ubiquinone oxidoreductase chain L</fullName>
        <ecNumber evidence="8">1.6.5.3</ecNumber>
    </submittedName>
</protein>
<evidence type="ECO:0000256" key="1">
    <source>
        <dbReference type="ARBA" id="ARBA00004141"/>
    </source>
</evidence>
<feature type="transmembrane region" description="Helical" evidence="5">
    <location>
        <begin position="704"/>
        <end position="725"/>
    </location>
</feature>
<evidence type="ECO:0000259" key="6">
    <source>
        <dbReference type="Pfam" id="PF00361"/>
    </source>
</evidence>
<dbReference type="NCBIfam" id="NF005141">
    <property type="entry name" value="PRK06590.1"/>
    <property type="match status" value="1"/>
</dbReference>
<keyword evidence="8" id="KW-0560">Oxidoreductase</keyword>
<evidence type="ECO:0000256" key="5">
    <source>
        <dbReference type="SAM" id="Phobius"/>
    </source>
</evidence>
<keyword evidence="8" id="KW-0830">Ubiquinone</keyword>
<feature type="transmembrane region" description="Helical" evidence="5">
    <location>
        <begin position="599"/>
        <end position="621"/>
    </location>
</feature>
<feature type="transmembrane region" description="Helical" evidence="5">
    <location>
        <begin position="471"/>
        <end position="490"/>
    </location>
</feature>
<feature type="transmembrane region" description="Helical" evidence="5">
    <location>
        <begin position="161"/>
        <end position="181"/>
    </location>
</feature>
<feature type="transmembrane region" description="Helical" evidence="5">
    <location>
        <begin position="430"/>
        <end position="451"/>
    </location>
</feature>
<dbReference type="PANTHER" id="PTHR42829">
    <property type="entry name" value="NADH-UBIQUINONE OXIDOREDUCTASE CHAIN 5"/>
    <property type="match status" value="1"/>
</dbReference>
<feature type="transmembrane region" description="Helical" evidence="5">
    <location>
        <begin position="123"/>
        <end position="149"/>
    </location>
</feature>
<feature type="transmembrane region" description="Helical" evidence="5">
    <location>
        <begin position="307"/>
        <end position="326"/>
    </location>
</feature>
<accession>A0A3B1DEL9</accession>
<dbReference type="PRINTS" id="PR01435">
    <property type="entry name" value="NPOXDRDTASE5"/>
</dbReference>
<dbReference type="EC" id="1.6.5.3" evidence="8"/>
<dbReference type="InterPro" id="IPR001750">
    <property type="entry name" value="ND/Mrp_TM"/>
</dbReference>
<dbReference type="GO" id="GO:0042773">
    <property type="term" value="P:ATP synthesis coupled electron transport"/>
    <property type="evidence" value="ECO:0007669"/>
    <property type="project" value="InterPro"/>
</dbReference>
<feature type="transmembrane region" description="Helical" evidence="5">
    <location>
        <begin position="227"/>
        <end position="245"/>
    </location>
</feature>
<dbReference type="InterPro" id="IPR001516">
    <property type="entry name" value="Proton_antipo_N"/>
</dbReference>
<dbReference type="GO" id="GO:0016020">
    <property type="term" value="C:membrane"/>
    <property type="evidence" value="ECO:0007669"/>
    <property type="project" value="UniProtKB-SubCell"/>
</dbReference>
<comment type="subcellular location">
    <subcellularLocation>
        <location evidence="1">Membrane</location>
        <topology evidence="1">Multi-pass membrane protein</topology>
    </subcellularLocation>
</comment>
<sequence>MTILTTIPTMLTSAAALVPGGGPEEAGDVAHGIAAAVEGPIWIALIPVLPILGVILTTLCAIFKVKSKLPAWLTVGCLAGSFALTLGAFFELQGAAGPMVVTAFEWFHVSWGEGPGQTFHADFAFYIDSLTILWMLFVTGLATLIALYASEYMSPDVGKGYSRFFAAFNLFVFSMACLVMGENLLVLFLGWEGVGLCSYLLIGYYYKKPSAVAAAKKAFIVNRIGDVGLLLGIFLTFVKFGTISYPELWPLVQPYIEAVKAGHVEDVPFTVGLIPVLLMVGAFGKSAQLPLYVWLPDAMEGPTPVSALIHAATMVTAGVYLIARTYPLFLVSEYALPIVAWIGALTALVSATIGMAQFDIKRIMAYSTVSQLGYMFVGLAVLSSAGGAFHVFTHAFFKATLFLCCGAVMHGFAGQLDLRKLSGVAFMKGWGIVGFAMLIGCLNLAGFPFTAGFFSKDMIIAESFVTAGPGYAAIGWILLLTAGLTAYYTFRVFFRVFVGPKEFEPGDELHDDHAEDGHDHEFHPHAPGWAVNTVLGILAIASIAAAGTYFIYTDEHGWVGHMVHDSSANFIGAAAFLEVAGHGEEAAHGSFLGMDPHKAMYYVSSIVGLIGIGAAFVLHSLGRTTAATSKADALLPMMGPIARWAQGKWFVDEFYNAVLVQPLRVLSHVFHTIDRLFVDGLVNLAGVLPRFVGAKLRPWQNGVLQGYAVGMAGGLAVLIAAVVLLSN</sequence>
<name>A0A3B1DEL9_9ZZZZ</name>
<organism evidence="8">
    <name type="scientific">hydrothermal vent metagenome</name>
    <dbReference type="NCBI Taxonomy" id="652676"/>
    <lineage>
        <taxon>unclassified sequences</taxon>
        <taxon>metagenomes</taxon>
        <taxon>ecological metagenomes</taxon>
    </lineage>
</organism>
<feature type="domain" description="NADH:quinone oxidoreductase/Mrp antiporter transmembrane" evidence="6">
    <location>
        <begin position="182"/>
        <end position="465"/>
    </location>
</feature>
<feature type="transmembrane region" description="Helical" evidence="5">
    <location>
        <begin position="40"/>
        <end position="62"/>
    </location>
</feature>
<feature type="transmembrane region" description="Helical" evidence="5">
    <location>
        <begin position="187"/>
        <end position="206"/>
    </location>
</feature>
<dbReference type="Pfam" id="PF00662">
    <property type="entry name" value="Proton_antipo_N"/>
    <property type="match status" value="1"/>
</dbReference>
<feature type="transmembrane region" description="Helical" evidence="5">
    <location>
        <begin position="399"/>
        <end position="418"/>
    </location>
</feature>
<dbReference type="EMBL" id="UOGK01000212">
    <property type="protein sequence ID" value="VAX39242.1"/>
    <property type="molecule type" value="Genomic_DNA"/>
</dbReference>
<evidence type="ECO:0000256" key="2">
    <source>
        <dbReference type="ARBA" id="ARBA00022692"/>
    </source>
</evidence>
<dbReference type="PRINTS" id="PR01434">
    <property type="entry name" value="NADHDHGNASE5"/>
</dbReference>
<dbReference type="NCBIfam" id="TIGR01974">
    <property type="entry name" value="NDH_I_L"/>
    <property type="match status" value="1"/>
</dbReference>
<dbReference type="Pfam" id="PF00361">
    <property type="entry name" value="Proton_antipo_M"/>
    <property type="match status" value="1"/>
</dbReference>
<dbReference type="InterPro" id="IPR003945">
    <property type="entry name" value="NU5C-like"/>
</dbReference>
<dbReference type="InterPro" id="IPR018393">
    <property type="entry name" value="NADHpl_OxRdtase_5_subgr"/>
</dbReference>
<gene>
    <name evidence="8" type="ORF">MNBD_PLANCTO03-1732</name>
</gene>
<dbReference type="GO" id="GO:0008137">
    <property type="term" value="F:NADH dehydrogenase (ubiquinone) activity"/>
    <property type="evidence" value="ECO:0007669"/>
    <property type="project" value="InterPro"/>
</dbReference>
<evidence type="ECO:0000259" key="7">
    <source>
        <dbReference type="Pfam" id="PF00662"/>
    </source>
</evidence>
<evidence type="ECO:0000256" key="3">
    <source>
        <dbReference type="ARBA" id="ARBA00022989"/>
    </source>
</evidence>
<keyword evidence="4 5" id="KW-0472">Membrane</keyword>
<evidence type="ECO:0000313" key="8">
    <source>
        <dbReference type="EMBL" id="VAX39242.1"/>
    </source>
</evidence>
<feature type="transmembrane region" description="Helical" evidence="5">
    <location>
        <begin position="372"/>
        <end position="393"/>
    </location>
</feature>